<dbReference type="OrthoDB" id="584579at2759"/>
<evidence type="ECO:0000256" key="1">
    <source>
        <dbReference type="SAM" id="MobiDB-lite"/>
    </source>
</evidence>
<dbReference type="Pfam" id="PF24758">
    <property type="entry name" value="LRR_At5g56370"/>
    <property type="match status" value="1"/>
</dbReference>
<evidence type="ECO:0000259" key="2">
    <source>
        <dbReference type="SMART" id="SM00579"/>
    </source>
</evidence>
<dbReference type="InterPro" id="IPR055302">
    <property type="entry name" value="F-box_dom-containing"/>
</dbReference>
<dbReference type="PANTHER" id="PTHR32141:SF150">
    <property type="entry name" value="FBD DOMAIN-CONTAINING PROTEIN"/>
    <property type="match status" value="1"/>
</dbReference>
<dbReference type="InterPro" id="IPR036047">
    <property type="entry name" value="F-box-like_dom_sf"/>
</dbReference>
<dbReference type="PANTHER" id="PTHR32141">
    <property type="match status" value="1"/>
</dbReference>
<protein>
    <recommendedName>
        <fullName evidence="2">FBD domain-containing protein</fullName>
    </recommendedName>
</protein>
<organism evidence="3 4">
    <name type="scientific">Digitaria exilis</name>
    <dbReference type="NCBI Taxonomy" id="1010633"/>
    <lineage>
        <taxon>Eukaryota</taxon>
        <taxon>Viridiplantae</taxon>
        <taxon>Streptophyta</taxon>
        <taxon>Embryophyta</taxon>
        <taxon>Tracheophyta</taxon>
        <taxon>Spermatophyta</taxon>
        <taxon>Magnoliopsida</taxon>
        <taxon>Liliopsida</taxon>
        <taxon>Poales</taxon>
        <taxon>Poaceae</taxon>
        <taxon>PACMAD clade</taxon>
        <taxon>Panicoideae</taxon>
        <taxon>Panicodae</taxon>
        <taxon>Paniceae</taxon>
        <taxon>Anthephorinae</taxon>
        <taxon>Digitaria</taxon>
    </lineage>
</organism>
<dbReference type="Proteomes" id="UP000636709">
    <property type="component" value="Unassembled WGS sequence"/>
</dbReference>
<dbReference type="AlphaFoldDB" id="A0A835ETV8"/>
<feature type="domain" description="FBD" evidence="2">
    <location>
        <begin position="370"/>
        <end position="444"/>
    </location>
</feature>
<reference evidence="3" key="1">
    <citation type="submission" date="2020-07" db="EMBL/GenBank/DDBJ databases">
        <title>Genome sequence and genetic diversity analysis of an under-domesticated orphan crop, white fonio (Digitaria exilis).</title>
        <authorList>
            <person name="Bennetzen J.L."/>
            <person name="Chen S."/>
            <person name="Ma X."/>
            <person name="Wang X."/>
            <person name="Yssel A.E.J."/>
            <person name="Chaluvadi S.R."/>
            <person name="Johnson M."/>
            <person name="Gangashetty P."/>
            <person name="Hamidou F."/>
            <person name="Sanogo M.D."/>
            <person name="Zwaenepoel A."/>
            <person name="Wallace J."/>
            <person name="Van De Peer Y."/>
            <person name="Van Deynze A."/>
        </authorList>
    </citation>
    <scope>NUCLEOTIDE SEQUENCE</scope>
    <source>
        <tissue evidence="3">Leaves</tissue>
    </source>
</reference>
<dbReference type="EMBL" id="JACEFO010001742">
    <property type="protein sequence ID" value="KAF8712904.1"/>
    <property type="molecule type" value="Genomic_DNA"/>
</dbReference>
<accession>A0A835ETV8</accession>
<evidence type="ECO:0000313" key="3">
    <source>
        <dbReference type="EMBL" id="KAF8712904.1"/>
    </source>
</evidence>
<comment type="caution">
    <text evidence="3">The sequence shown here is derived from an EMBL/GenBank/DDBJ whole genome shotgun (WGS) entry which is preliminary data.</text>
</comment>
<dbReference type="Gene3D" id="3.80.10.10">
    <property type="entry name" value="Ribonuclease Inhibitor"/>
    <property type="match status" value="1"/>
</dbReference>
<dbReference type="InterPro" id="IPR006566">
    <property type="entry name" value="FBD"/>
</dbReference>
<dbReference type="InterPro" id="IPR032675">
    <property type="entry name" value="LRR_dom_sf"/>
</dbReference>
<name>A0A835ETV8_9POAL</name>
<dbReference type="CDD" id="cd22160">
    <property type="entry name" value="F-box_AtFBL13-like"/>
    <property type="match status" value="1"/>
</dbReference>
<dbReference type="Pfam" id="PF08387">
    <property type="entry name" value="FBD"/>
    <property type="match status" value="1"/>
</dbReference>
<dbReference type="InterPro" id="IPR053781">
    <property type="entry name" value="F-box_AtFBL13-like"/>
</dbReference>
<keyword evidence="4" id="KW-1185">Reference proteome</keyword>
<sequence>MRRLEEEEAGHRQQDQQLPPPTDTDLISNLPDDVIGAIITLLPYTEGARTQILSRRWRPLWRSAPLNLEADSLAAAEAILASHGGCGPCRRLSITCRGIFCSFPKAAADEVLRLPALNGLQELELSLSWTPIVISNVLRFSRTPPTILFKVPRYSPALRVLTLCCRRSSGRLELPAEAAADELGFPHLEQLTLKGVIIRESTLHGIMSRCPSLQSLVLKCNAGYSHLRISSRTLRSLGVSVIDGHKFKGEIVIEDAPLLERLFQDGPAYRDKHKIRVMQAPKLKILGYLRESISEFDPGKWSFQGREVVSVPNALCTVKILALDVACDDLDVVINLLTWFPCVKKLCMALGFSVWRNDEQRKSNDDVRLECLNEHLKIVELKGYRGIMSEESLVRFFLSNAKVLESLKFLIPRKKCYKKWISMKREKLCRLGAIASPAARLSFESEPDNHPPSSCVPIKHIHNLAMDDPFDTSSCACPHGDSDADYYE</sequence>
<dbReference type="InterPro" id="IPR055411">
    <property type="entry name" value="LRR_FXL15/At3g58940/PEG3-like"/>
</dbReference>
<dbReference type="SMART" id="SM00579">
    <property type="entry name" value="FBD"/>
    <property type="match status" value="1"/>
</dbReference>
<dbReference type="SUPFAM" id="SSF52047">
    <property type="entry name" value="RNI-like"/>
    <property type="match status" value="1"/>
</dbReference>
<gene>
    <name evidence="3" type="ORF">HU200_028684</name>
</gene>
<proteinExistence type="predicted"/>
<dbReference type="SUPFAM" id="SSF81383">
    <property type="entry name" value="F-box domain"/>
    <property type="match status" value="1"/>
</dbReference>
<feature type="region of interest" description="Disordered" evidence="1">
    <location>
        <begin position="1"/>
        <end position="25"/>
    </location>
</feature>
<evidence type="ECO:0000313" key="4">
    <source>
        <dbReference type="Proteomes" id="UP000636709"/>
    </source>
</evidence>